<keyword evidence="3" id="KW-1185">Reference proteome</keyword>
<dbReference type="Pfam" id="PF04784">
    <property type="entry name" value="DUF547"/>
    <property type="match status" value="1"/>
</dbReference>
<dbReference type="PANTHER" id="PTHR46361">
    <property type="entry name" value="ELECTRON CARRIER/ PROTEIN DISULFIDE OXIDOREDUCTASE"/>
    <property type="match status" value="1"/>
</dbReference>
<feature type="domain" description="DUF547" evidence="1">
    <location>
        <begin position="81"/>
        <end position="212"/>
    </location>
</feature>
<dbReference type="OMA" id="FRAYIDH"/>
<dbReference type="RefSeq" id="XP_013758597.1">
    <property type="nucleotide sequence ID" value="XM_013903143.1"/>
</dbReference>
<evidence type="ECO:0000313" key="3">
    <source>
        <dbReference type="Proteomes" id="UP000054408"/>
    </source>
</evidence>
<dbReference type="STRING" id="461836.A0A0L0D8B4"/>
<dbReference type="EMBL" id="GL349451">
    <property type="protein sequence ID" value="KNC48485.1"/>
    <property type="molecule type" value="Genomic_DNA"/>
</dbReference>
<accession>A0A0L0D8B4</accession>
<dbReference type="PANTHER" id="PTHR46361:SF3">
    <property type="entry name" value="ELECTRON CARRIER_ PROTEIN DISULFIDE OXIDOREDUCTASE"/>
    <property type="match status" value="1"/>
</dbReference>
<dbReference type="Proteomes" id="UP000054408">
    <property type="component" value="Unassembled WGS sequence"/>
</dbReference>
<proteinExistence type="predicted"/>
<sequence>MDDVAVALDDDGEGDASRERLDVAALARRINGAVLTLYADHLSDDGRQVDYASMRASTAFGQYVAEVARLADEVTVDQLCDLTDDQVKATFINLYNAIVIHATVVRGAPGDMAQRTSFFAQSAYRIGGELLSLDDIEHGVLRGNAVHPAPWFRGSQLDVARRPQLAALAARMRPVDPRIHFALVCGAVSCPPIRVFTSRNLEFGLDAAAANFCSQSVRAVGERALELSSIFKWYACDFAPSVVSWLAERSDQLFRSSESPEADVLAVLAAAQRGEQVSLSYAAYDWSLNGH</sequence>
<dbReference type="eggNOG" id="ENOG502QS72">
    <property type="taxonomic scope" value="Eukaryota"/>
</dbReference>
<dbReference type="AlphaFoldDB" id="A0A0L0D8B4"/>
<name>A0A0L0D8B4_THETB</name>
<reference evidence="2 3" key="1">
    <citation type="submission" date="2010-05" db="EMBL/GenBank/DDBJ databases">
        <title>The Genome Sequence of Thecamonas trahens ATCC 50062.</title>
        <authorList>
            <consortium name="The Broad Institute Genome Sequencing Platform"/>
            <person name="Russ C."/>
            <person name="Cuomo C."/>
            <person name="Shea T."/>
            <person name="Young S.K."/>
            <person name="Zeng Q."/>
            <person name="Koehrsen M."/>
            <person name="Haas B."/>
            <person name="Borodovsky M."/>
            <person name="Guigo R."/>
            <person name="Alvarado L."/>
            <person name="Berlin A."/>
            <person name="Bochicchio J."/>
            <person name="Borenstein D."/>
            <person name="Chapman S."/>
            <person name="Chen Z."/>
            <person name="Freedman E."/>
            <person name="Gellesch M."/>
            <person name="Goldberg J."/>
            <person name="Griggs A."/>
            <person name="Gujja S."/>
            <person name="Heilman E."/>
            <person name="Heiman D."/>
            <person name="Hepburn T."/>
            <person name="Howarth C."/>
            <person name="Jen D."/>
            <person name="Larson L."/>
            <person name="Mehta T."/>
            <person name="Park D."/>
            <person name="Pearson M."/>
            <person name="Roberts A."/>
            <person name="Saif S."/>
            <person name="Shenoy N."/>
            <person name="Sisk P."/>
            <person name="Stolte C."/>
            <person name="Sykes S."/>
            <person name="Thomson T."/>
            <person name="Walk T."/>
            <person name="White J."/>
            <person name="Yandava C."/>
            <person name="Burger G."/>
            <person name="Gray M.W."/>
            <person name="Holland P.W.H."/>
            <person name="King N."/>
            <person name="Lang F.B.F."/>
            <person name="Roger A.J."/>
            <person name="Ruiz-Trillo I."/>
            <person name="Lander E."/>
            <person name="Nusbaum C."/>
        </authorList>
    </citation>
    <scope>NUCLEOTIDE SEQUENCE [LARGE SCALE GENOMIC DNA]</scope>
    <source>
        <strain evidence="2 3">ATCC 50062</strain>
    </source>
</reference>
<dbReference type="OrthoDB" id="418495at2759"/>
<evidence type="ECO:0000259" key="1">
    <source>
        <dbReference type="Pfam" id="PF04784"/>
    </source>
</evidence>
<organism evidence="2 3">
    <name type="scientific">Thecamonas trahens ATCC 50062</name>
    <dbReference type="NCBI Taxonomy" id="461836"/>
    <lineage>
        <taxon>Eukaryota</taxon>
        <taxon>Apusozoa</taxon>
        <taxon>Apusomonadida</taxon>
        <taxon>Apusomonadidae</taxon>
        <taxon>Thecamonas</taxon>
    </lineage>
</organism>
<protein>
    <submittedName>
        <fullName evidence="2">Glutaredoxin</fullName>
    </submittedName>
</protein>
<dbReference type="InterPro" id="IPR006869">
    <property type="entry name" value="DUF547"/>
</dbReference>
<evidence type="ECO:0000313" key="2">
    <source>
        <dbReference type="EMBL" id="KNC48485.1"/>
    </source>
</evidence>
<dbReference type="GeneID" id="25564447"/>
<gene>
    <name evidence="2" type="ORF">AMSG_04933</name>
</gene>